<keyword evidence="1" id="KW-0597">Phosphoprotein</keyword>
<dbReference type="PANTHER" id="PTHR44520">
    <property type="entry name" value="RESPONSE REGULATOR RCP1-RELATED"/>
    <property type="match status" value="1"/>
</dbReference>
<dbReference type="Proteomes" id="UP000559987">
    <property type="component" value="Unassembled WGS sequence"/>
</dbReference>
<protein>
    <submittedName>
        <fullName evidence="3">DNA-binding response OmpR family regulator</fullName>
    </submittedName>
</protein>
<evidence type="ECO:0000313" key="3">
    <source>
        <dbReference type="EMBL" id="MBB3169607.1"/>
    </source>
</evidence>
<dbReference type="RefSeq" id="WP_183911108.1">
    <property type="nucleotide sequence ID" value="NZ_JACHXZ010000004.1"/>
</dbReference>
<organism evidence="3 4">
    <name type="scientific">Simiduia aestuariiviva</name>
    <dbReference type="NCBI Taxonomy" id="1510459"/>
    <lineage>
        <taxon>Bacteria</taxon>
        <taxon>Pseudomonadati</taxon>
        <taxon>Pseudomonadota</taxon>
        <taxon>Gammaproteobacteria</taxon>
        <taxon>Cellvibrionales</taxon>
        <taxon>Cellvibrionaceae</taxon>
        <taxon>Simiduia</taxon>
    </lineage>
</organism>
<dbReference type="InterPro" id="IPR001789">
    <property type="entry name" value="Sig_transdc_resp-reg_receiver"/>
</dbReference>
<evidence type="ECO:0000313" key="4">
    <source>
        <dbReference type="Proteomes" id="UP000559987"/>
    </source>
</evidence>
<dbReference type="Gene3D" id="3.40.50.2300">
    <property type="match status" value="1"/>
</dbReference>
<keyword evidence="3" id="KW-0238">DNA-binding</keyword>
<dbReference type="PROSITE" id="PS50110">
    <property type="entry name" value="RESPONSE_REGULATORY"/>
    <property type="match status" value="1"/>
</dbReference>
<dbReference type="SUPFAM" id="SSF52172">
    <property type="entry name" value="CheY-like"/>
    <property type="match status" value="1"/>
</dbReference>
<dbReference type="GO" id="GO:0003677">
    <property type="term" value="F:DNA binding"/>
    <property type="evidence" value="ECO:0007669"/>
    <property type="project" value="UniProtKB-KW"/>
</dbReference>
<dbReference type="CDD" id="cd17557">
    <property type="entry name" value="REC_Rcp-like"/>
    <property type="match status" value="1"/>
</dbReference>
<dbReference type="InterPro" id="IPR011006">
    <property type="entry name" value="CheY-like_superfamily"/>
</dbReference>
<keyword evidence="4" id="KW-1185">Reference proteome</keyword>
<dbReference type="EMBL" id="JACHXZ010000004">
    <property type="protein sequence ID" value="MBB3169607.1"/>
    <property type="molecule type" value="Genomic_DNA"/>
</dbReference>
<name>A0A839UW73_9GAMM</name>
<reference evidence="3 4" key="1">
    <citation type="submission" date="2020-08" db="EMBL/GenBank/DDBJ databases">
        <title>Genomic Encyclopedia of Type Strains, Phase III (KMG-III): the genomes of soil and plant-associated and newly described type strains.</title>
        <authorList>
            <person name="Whitman W."/>
        </authorList>
    </citation>
    <scope>NUCLEOTIDE SEQUENCE [LARGE SCALE GENOMIC DNA]</scope>
    <source>
        <strain evidence="3 4">CECT 8571</strain>
    </source>
</reference>
<proteinExistence type="predicted"/>
<dbReference type="GO" id="GO:0000160">
    <property type="term" value="P:phosphorelay signal transduction system"/>
    <property type="evidence" value="ECO:0007669"/>
    <property type="project" value="InterPro"/>
</dbReference>
<feature type="domain" description="Response regulatory" evidence="2">
    <location>
        <begin position="20"/>
        <end position="147"/>
    </location>
</feature>
<dbReference type="SMART" id="SM00448">
    <property type="entry name" value="REC"/>
    <property type="match status" value="1"/>
</dbReference>
<dbReference type="PANTHER" id="PTHR44520:SF2">
    <property type="entry name" value="RESPONSE REGULATOR RCP1"/>
    <property type="match status" value="1"/>
</dbReference>
<comment type="caution">
    <text evidence="3">The sequence shown here is derived from an EMBL/GenBank/DDBJ whole genome shotgun (WGS) entry which is preliminary data.</text>
</comment>
<evidence type="ECO:0000259" key="2">
    <source>
        <dbReference type="PROSITE" id="PS50110"/>
    </source>
</evidence>
<sequence>MNQDTYDCSNAGDGFTKPIEILLVEDNPLDARLTIEALKESGQVVVKHIHHVTDGEQAIAFLDNKPPFSDSPKPDFVLLDINLPKVNGKEVLTFLRAHKVHKLTPVVMLTTSLDDRDIIAAYDLKVNAYVAKPIEFEEFLAAIRSLESFWLSTTKLPPNRS</sequence>
<dbReference type="AlphaFoldDB" id="A0A839UW73"/>
<dbReference type="InterPro" id="IPR052893">
    <property type="entry name" value="TCS_response_regulator"/>
</dbReference>
<dbReference type="Pfam" id="PF00072">
    <property type="entry name" value="Response_reg"/>
    <property type="match status" value="1"/>
</dbReference>
<gene>
    <name evidence="3" type="ORF">FHS30_002820</name>
</gene>
<evidence type="ECO:0000256" key="1">
    <source>
        <dbReference type="PROSITE-ProRule" id="PRU00169"/>
    </source>
</evidence>
<accession>A0A839UW73</accession>
<feature type="modified residue" description="4-aspartylphosphate" evidence="1">
    <location>
        <position position="80"/>
    </location>
</feature>